<evidence type="ECO:0000313" key="3">
    <source>
        <dbReference type="Proteomes" id="UP001219934"/>
    </source>
</evidence>
<gene>
    <name evidence="2" type="ORF">JOQ06_027870</name>
</gene>
<comment type="caution">
    <text evidence="2">The sequence shown here is derived from an EMBL/GenBank/DDBJ whole genome shotgun (WGS) entry which is preliminary data.</text>
</comment>
<dbReference type="Proteomes" id="UP001219934">
    <property type="component" value="Unassembled WGS sequence"/>
</dbReference>
<keyword evidence="3" id="KW-1185">Reference proteome</keyword>
<accession>A0AAD6AD39</accession>
<protein>
    <submittedName>
        <fullName evidence="2">Uncharacterized protein</fullName>
    </submittedName>
</protein>
<name>A0AAD6AD39_9TELE</name>
<feature type="non-terminal residue" evidence="2">
    <location>
        <position position="1"/>
    </location>
</feature>
<sequence>MGEVYDRTLRRLGDLRAGLITQQIPWSCPRTNQQGVMNTGSVFKGRIIPDQKRPPSEGKPRIKNSEPKLRTAPSSVQNQKWVHSLVPRPMKRGKGLGPGGRRLRHILLCGEQRGLKEQIRGRCRGSLSTG</sequence>
<evidence type="ECO:0000313" key="2">
    <source>
        <dbReference type="EMBL" id="KAJ4922614.1"/>
    </source>
</evidence>
<dbReference type="AlphaFoldDB" id="A0AAD6AD39"/>
<organism evidence="2 3">
    <name type="scientific">Pogonophryne albipinna</name>
    <dbReference type="NCBI Taxonomy" id="1090488"/>
    <lineage>
        <taxon>Eukaryota</taxon>
        <taxon>Metazoa</taxon>
        <taxon>Chordata</taxon>
        <taxon>Craniata</taxon>
        <taxon>Vertebrata</taxon>
        <taxon>Euteleostomi</taxon>
        <taxon>Actinopterygii</taxon>
        <taxon>Neopterygii</taxon>
        <taxon>Teleostei</taxon>
        <taxon>Neoteleostei</taxon>
        <taxon>Acanthomorphata</taxon>
        <taxon>Eupercaria</taxon>
        <taxon>Perciformes</taxon>
        <taxon>Notothenioidei</taxon>
        <taxon>Pogonophryne</taxon>
    </lineage>
</organism>
<reference evidence="2" key="1">
    <citation type="submission" date="2022-11" db="EMBL/GenBank/DDBJ databases">
        <title>Chromosome-level genome of Pogonophryne albipinna.</title>
        <authorList>
            <person name="Jo E."/>
        </authorList>
    </citation>
    <scope>NUCLEOTIDE SEQUENCE</scope>
    <source>
        <strain evidence="2">SGF0006</strain>
        <tissue evidence="2">Muscle</tissue>
    </source>
</reference>
<feature type="region of interest" description="Disordered" evidence="1">
    <location>
        <begin position="46"/>
        <end position="78"/>
    </location>
</feature>
<evidence type="ECO:0000256" key="1">
    <source>
        <dbReference type="SAM" id="MobiDB-lite"/>
    </source>
</evidence>
<dbReference type="EMBL" id="JAPTMU010000064">
    <property type="protein sequence ID" value="KAJ4922614.1"/>
    <property type="molecule type" value="Genomic_DNA"/>
</dbReference>
<proteinExistence type="predicted"/>
<feature type="compositionally biased region" description="Basic and acidic residues" evidence="1">
    <location>
        <begin position="47"/>
        <end position="69"/>
    </location>
</feature>